<comment type="cofactor">
    <cofactor evidence="8">
        <name>Mg(2+)</name>
        <dbReference type="ChEBI" id="CHEBI:18420"/>
    </cofactor>
</comment>
<evidence type="ECO:0000313" key="11">
    <source>
        <dbReference type="Proteomes" id="UP001303899"/>
    </source>
</evidence>
<dbReference type="Pfam" id="PF12804">
    <property type="entry name" value="NTP_transf_3"/>
    <property type="match status" value="1"/>
</dbReference>
<evidence type="ECO:0000259" key="9">
    <source>
        <dbReference type="Pfam" id="PF12804"/>
    </source>
</evidence>
<keyword evidence="5 8" id="KW-0460">Magnesium</keyword>
<dbReference type="InterPro" id="IPR013482">
    <property type="entry name" value="Molybde_CF_guanTrfase"/>
</dbReference>
<comment type="caution">
    <text evidence="10">The sequence shown here is derived from an EMBL/GenBank/DDBJ whole genome shotgun (WGS) entry which is preliminary data.</text>
</comment>
<keyword evidence="3 8" id="KW-0479">Metal-binding</keyword>
<evidence type="ECO:0000256" key="7">
    <source>
        <dbReference type="ARBA" id="ARBA00023150"/>
    </source>
</evidence>
<feature type="binding site" evidence="8">
    <location>
        <position position="56"/>
    </location>
    <ligand>
        <name>GTP</name>
        <dbReference type="ChEBI" id="CHEBI:37565"/>
    </ligand>
</feature>
<comment type="domain">
    <text evidence="8">The N-terminal domain determines nucleotide recognition and specific binding, while the C-terminal domain determines the specific binding to the target protein.</text>
</comment>
<comment type="similarity">
    <text evidence="8">Belongs to the MobA family.</text>
</comment>
<feature type="binding site" evidence="8">
    <location>
        <position position="128"/>
    </location>
    <ligand>
        <name>Mg(2+)</name>
        <dbReference type="ChEBI" id="CHEBI:18420"/>
    </ligand>
</feature>
<organism evidence="10 11">
    <name type="scientific">Arcicella gelida</name>
    <dbReference type="NCBI Taxonomy" id="2984195"/>
    <lineage>
        <taxon>Bacteria</taxon>
        <taxon>Pseudomonadati</taxon>
        <taxon>Bacteroidota</taxon>
        <taxon>Cytophagia</taxon>
        <taxon>Cytophagales</taxon>
        <taxon>Flectobacillaceae</taxon>
        <taxon>Arcicella</taxon>
    </lineage>
</organism>
<reference evidence="10 11" key="1">
    <citation type="submission" date="2023-12" db="EMBL/GenBank/DDBJ databases">
        <title>Novel species of the genus Arcicella isolated from rivers.</title>
        <authorList>
            <person name="Lu H."/>
        </authorList>
    </citation>
    <scope>NUCLEOTIDE SEQUENCE [LARGE SCALE GENOMIC DNA]</scope>
    <source>
        <strain evidence="10 11">DC2W</strain>
    </source>
</reference>
<dbReference type="Proteomes" id="UP001303899">
    <property type="component" value="Unassembled WGS sequence"/>
</dbReference>
<dbReference type="PANTHER" id="PTHR19136">
    <property type="entry name" value="MOLYBDENUM COFACTOR GUANYLYLTRANSFERASE"/>
    <property type="match status" value="1"/>
</dbReference>
<dbReference type="InterPro" id="IPR029044">
    <property type="entry name" value="Nucleotide-diphossugar_trans"/>
</dbReference>
<evidence type="ECO:0000256" key="8">
    <source>
        <dbReference type="HAMAP-Rule" id="MF_00316"/>
    </source>
</evidence>
<keyword evidence="6 8" id="KW-0342">GTP-binding</keyword>
<evidence type="ECO:0000256" key="2">
    <source>
        <dbReference type="ARBA" id="ARBA00022679"/>
    </source>
</evidence>
<dbReference type="CDD" id="cd02503">
    <property type="entry name" value="MobA"/>
    <property type="match status" value="1"/>
</dbReference>
<comment type="caution">
    <text evidence="8">Lacks conserved residue(s) required for the propagation of feature annotation.</text>
</comment>
<comment type="catalytic activity">
    <reaction evidence="8">
        <text>Mo-molybdopterin + GTP + H(+) = Mo-molybdopterin guanine dinucleotide + diphosphate</text>
        <dbReference type="Rhea" id="RHEA:34243"/>
        <dbReference type="ChEBI" id="CHEBI:15378"/>
        <dbReference type="ChEBI" id="CHEBI:33019"/>
        <dbReference type="ChEBI" id="CHEBI:37565"/>
        <dbReference type="ChEBI" id="CHEBI:71302"/>
        <dbReference type="ChEBI" id="CHEBI:71310"/>
        <dbReference type="EC" id="2.7.7.77"/>
    </reaction>
</comment>
<evidence type="ECO:0000256" key="3">
    <source>
        <dbReference type="ARBA" id="ARBA00022723"/>
    </source>
</evidence>
<accession>A0ABU5SBB9</accession>
<feature type="binding site" evidence="8">
    <location>
        <position position="128"/>
    </location>
    <ligand>
        <name>GTP</name>
        <dbReference type="ChEBI" id="CHEBI:37565"/>
    </ligand>
</feature>
<dbReference type="SUPFAM" id="SSF53448">
    <property type="entry name" value="Nucleotide-diphospho-sugar transferases"/>
    <property type="match status" value="1"/>
</dbReference>
<dbReference type="PANTHER" id="PTHR19136:SF81">
    <property type="entry name" value="MOLYBDENUM COFACTOR GUANYLYLTRANSFERASE"/>
    <property type="match status" value="1"/>
</dbReference>
<dbReference type="RefSeq" id="WP_323699182.1">
    <property type="nucleotide sequence ID" value="NZ_JAYGIL010000044.1"/>
</dbReference>
<evidence type="ECO:0000256" key="4">
    <source>
        <dbReference type="ARBA" id="ARBA00022741"/>
    </source>
</evidence>
<dbReference type="EMBL" id="JAYGIL010000044">
    <property type="protein sequence ID" value="MEA5405786.1"/>
    <property type="molecule type" value="Genomic_DNA"/>
</dbReference>
<keyword evidence="7 8" id="KW-0501">Molybdenum cofactor biosynthesis</keyword>
<feature type="domain" description="MobA-like NTP transferase" evidence="9">
    <location>
        <begin position="41"/>
        <end position="193"/>
    </location>
</feature>
<keyword evidence="4 8" id="KW-0547">Nucleotide-binding</keyword>
<evidence type="ECO:0000256" key="5">
    <source>
        <dbReference type="ARBA" id="ARBA00022842"/>
    </source>
</evidence>
<proteinExistence type="inferred from homology"/>
<comment type="function">
    <text evidence="8">Transfers a GMP moiety from GTP to Mo-molybdopterin (Mo-MPT) cofactor (Moco or molybdenum cofactor) to form Mo-molybdopterin guanine dinucleotide (Mo-MGD) cofactor.</text>
</comment>
<dbReference type="InterPro" id="IPR025877">
    <property type="entry name" value="MobA-like_NTP_Trfase"/>
</dbReference>
<dbReference type="HAMAP" id="MF_00316">
    <property type="entry name" value="MobA"/>
    <property type="match status" value="1"/>
</dbReference>
<feature type="binding site" evidence="8">
    <location>
        <position position="98"/>
    </location>
    <ligand>
        <name>GTP</name>
        <dbReference type="ChEBI" id="CHEBI:37565"/>
    </ligand>
</feature>
<feature type="binding site" evidence="8">
    <location>
        <begin position="44"/>
        <end position="46"/>
    </location>
    <ligand>
        <name>GTP</name>
        <dbReference type="ChEBI" id="CHEBI:37565"/>
    </ligand>
</feature>
<keyword evidence="1 8" id="KW-0963">Cytoplasm</keyword>
<dbReference type="EC" id="2.7.7.77" evidence="8"/>
<sequence>MENFDKVNNIFLTKDTNLKVNNGCPKAESRKPTTESLKLNGLILSGGMSTRMGTEKRLLNYHGKSQEQYLYELMKPFCDEVFVSINANQQTELPFIQDIELAVKSPIVGIFSAFQQFPESAWLVIACDMPLVSQETIEFLLKNRNPEKYATAFENPEEHFPEPLLTIFEAKFFEPLQVFILQEKKSTMRLLQSLDIGLLQIPDVKMLKNVNTVEEFNSFQR</sequence>
<keyword evidence="2 8" id="KW-0808">Transferase</keyword>
<dbReference type="GO" id="GO:0016740">
    <property type="term" value="F:transferase activity"/>
    <property type="evidence" value="ECO:0007669"/>
    <property type="project" value="UniProtKB-KW"/>
</dbReference>
<dbReference type="Gene3D" id="3.90.550.10">
    <property type="entry name" value="Spore Coat Polysaccharide Biosynthesis Protein SpsA, Chain A"/>
    <property type="match status" value="1"/>
</dbReference>
<evidence type="ECO:0000256" key="6">
    <source>
        <dbReference type="ARBA" id="ARBA00023134"/>
    </source>
</evidence>
<name>A0ABU5SBB9_9BACT</name>
<gene>
    <name evidence="8" type="primary">mobA</name>
    <name evidence="10" type="ORF">VB776_22800</name>
</gene>
<comment type="subcellular location">
    <subcellularLocation>
        <location evidence="8">Cytoplasm</location>
    </subcellularLocation>
</comment>
<evidence type="ECO:0000256" key="1">
    <source>
        <dbReference type="ARBA" id="ARBA00022490"/>
    </source>
</evidence>
<evidence type="ECO:0000313" key="10">
    <source>
        <dbReference type="EMBL" id="MEA5405786.1"/>
    </source>
</evidence>
<keyword evidence="11" id="KW-1185">Reference proteome</keyword>
<protein>
    <recommendedName>
        <fullName evidence="8">Probable molybdenum cofactor guanylyltransferase</fullName>
        <shortName evidence="8">MoCo guanylyltransferase</shortName>
        <ecNumber evidence="8">2.7.7.77</ecNumber>
    </recommendedName>
    <alternativeName>
        <fullName evidence="8">GTP:molybdopterin guanylyltransferase</fullName>
    </alternativeName>
    <alternativeName>
        <fullName evidence="8">Mo-MPT guanylyltransferase</fullName>
    </alternativeName>
    <alternativeName>
        <fullName evidence="8">Molybdopterin guanylyltransferase</fullName>
    </alternativeName>
    <alternativeName>
        <fullName evidence="8">Molybdopterin-guanine dinucleotide synthase</fullName>
        <shortName evidence="8">MGD synthase</shortName>
    </alternativeName>
</protein>